<dbReference type="PROSITE" id="PS50113">
    <property type="entry name" value="PAC"/>
    <property type="match status" value="3"/>
</dbReference>
<keyword evidence="8" id="KW-0479">Metal-binding</keyword>
<keyword evidence="6" id="KW-0004">4Fe-4S</keyword>
<dbReference type="InterPro" id="IPR036890">
    <property type="entry name" value="HATPase_C_sf"/>
</dbReference>
<dbReference type="SUPFAM" id="SSF55785">
    <property type="entry name" value="PYP-like sensor domain (PAS domain)"/>
    <property type="match status" value="4"/>
</dbReference>
<feature type="domain" description="PAC" evidence="18">
    <location>
        <begin position="476"/>
        <end position="528"/>
    </location>
</feature>
<evidence type="ECO:0000256" key="3">
    <source>
        <dbReference type="ARBA" id="ARBA00004496"/>
    </source>
</evidence>
<evidence type="ECO:0000313" key="20">
    <source>
        <dbReference type="Proteomes" id="UP001302494"/>
    </source>
</evidence>
<dbReference type="Pfam" id="PF02518">
    <property type="entry name" value="HATPase_c"/>
    <property type="match status" value="1"/>
</dbReference>
<organism evidence="19 20">
    <name type="scientific">Candidatus Nitrospira neomarina</name>
    <dbReference type="NCBI Taxonomy" id="3020899"/>
    <lineage>
        <taxon>Bacteria</taxon>
        <taxon>Pseudomonadati</taxon>
        <taxon>Nitrospirota</taxon>
        <taxon>Nitrospiria</taxon>
        <taxon>Nitrospirales</taxon>
        <taxon>Nitrospiraceae</taxon>
        <taxon>Nitrospira</taxon>
    </lineage>
</organism>
<dbReference type="InterPro" id="IPR000700">
    <property type="entry name" value="PAS-assoc_C"/>
</dbReference>
<dbReference type="GO" id="GO:0016020">
    <property type="term" value="C:membrane"/>
    <property type="evidence" value="ECO:0007669"/>
    <property type="project" value="InterPro"/>
</dbReference>
<dbReference type="CDD" id="cd16917">
    <property type="entry name" value="HATPase_UhpB-NarQ-NarX-like"/>
    <property type="match status" value="1"/>
</dbReference>
<keyword evidence="13" id="KW-0597">Phosphoprotein</keyword>
<comment type="subcellular location">
    <subcellularLocation>
        <location evidence="3">Cytoplasm</location>
    </subcellularLocation>
</comment>
<dbReference type="KEGG" id="nneo:PQG83_19035"/>
<sequence>MFQALLDFLSDPTVLVTADGIVLSCNKAFAALVAGSAVELTGRSISSVTNAPESDFSAILERCCRSSSRLPFAIGIRNSQGQLNQYRVEGAVLERGPSKSLTTIGLRIKSHALATQGFQRLNKEIAALKKENHERQRIQHKLTDLQSRLTATLESMGDAVVTTDAQSRVTYLNPVAVQLLGYSSEEAVGQPLDTVFRIVHRDTRSPVESPIDRVLREGIATGLADRTVLVRRDGIDVPIDDCATTIKDSSGQILGAVLLFRDVSDRQDSFRKAELLAAVVSSSEDAIMTKDLNGTVTSWNEGAVRIFGYTAEEMIGQPIRLLFPPDRQDEEVDILAQISSGQRITPYETVRRKKSGHFCDISLSVSPIRDEDGRIIGASTIARDITEHKRAQRALYESLERWKVTLESIGDAVLATDAQGHITFANAVALNLLGRVKADVIGRPLVHVFNILNEHTRSTVANPVDRVLRDGVVVGLANHTLLIRPDGSEVPIDDSAAPIFDLEGSLVGVILIFRDITKRKEAESKLQRWSTELEARVLARTQKLVHSQERLRGLASQLSSAERRERRRLANSLHDYLAQLLALARMKVSQTKQLRNTPMESETALTELDNVLQQCMSFTRSLMAQLSPSVLHDLGLVPALHWLAEQMRQQGLTVEVQVNTEEQPRLEDNEADMLFQSIRELLLNVIKHAGVLLATVVVEQDGDKNWLISVQDSGTGFEVGTMPRPSASGERFGLFSIQERMELMGGHCFIDSKPGRGATVTLSLPISRPAMTLEPSLSPATIDKKTAPKPTGTRWRVLLVDDHVMVRQGLHSLLETYPDLEVVAVAADGEEAVEHALHCQPDVVLMDINLPKLNGIDATRRIKQRAPHILVIGLSVQTSAQTTEALLEAGGAILLSKEKAADDLYRTIAQLLLGTSNAYKV</sequence>
<feature type="domain" description="Response regulatory" evidence="16">
    <location>
        <begin position="796"/>
        <end position="912"/>
    </location>
</feature>
<gene>
    <name evidence="19" type="ORF">PQG83_19035</name>
</gene>
<dbReference type="InterPro" id="IPR005467">
    <property type="entry name" value="His_kinase_dom"/>
</dbReference>
<evidence type="ECO:0000256" key="8">
    <source>
        <dbReference type="ARBA" id="ARBA00022723"/>
    </source>
</evidence>
<dbReference type="SUPFAM" id="SSF55874">
    <property type="entry name" value="ATPase domain of HSP90 chaperone/DNA topoisomerase II/histidine kinase"/>
    <property type="match status" value="1"/>
</dbReference>
<evidence type="ECO:0000256" key="6">
    <source>
        <dbReference type="ARBA" id="ARBA00022485"/>
    </source>
</evidence>
<dbReference type="SMART" id="SM00448">
    <property type="entry name" value="REC"/>
    <property type="match status" value="1"/>
</dbReference>
<dbReference type="InterPro" id="IPR013767">
    <property type="entry name" value="PAS_fold"/>
</dbReference>
<evidence type="ECO:0000256" key="11">
    <source>
        <dbReference type="ARBA" id="ARBA00024827"/>
    </source>
</evidence>
<comment type="cofactor">
    <cofactor evidence="2">
        <name>[4Fe-4S] cluster</name>
        <dbReference type="ChEBI" id="CHEBI:49883"/>
    </cofactor>
</comment>
<dbReference type="PROSITE" id="PS50112">
    <property type="entry name" value="PAS"/>
    <property type="match status" value="3"/>
</dbReference>
<dbReference type="InterPro" id="IPR011712">
    <property type="entry name" value="Sig_transdc_His_kin_sub3_dim/P"/>
</dbReference>
<feature type="coiled-coil region" evidence="14">
    <location>
        <begin position="118"/>
        <end position="148"/>
    </location>
</feature>
<dbReference type="Gene3D" id="3.30.450.20">
    <property type="entry name" value="PAS domain"/>
    <property type="match status" value="4"/>
</dbReference>
<dbReference type="SUPFAM" id="SSF52172">
    <property type="entry name" value="CheY-like"/>
    <property type="match status" value="1"/>
</dbReference>
<dbReference type="InterPro" id="IPR004358">
    <property type="entry name" value="Sig_transdc_His_kin-like_C"/>
</dbReference>
<evidence type="ECO:0000256" key="1">
    <source>
        <dbReference type="ARBA" id="ARBA00000085"/>
    </source>
</evidence>
<keyword evidence="7" id="KW-0963">Cytoplasm</keyword>
<dbReference type="PRINTS" id="PR00344">
    <property type="entry name" value="BCTRLSENSOR"/>
</dbReference>
<feature type="domain" description="PAC" evidence="18">
    <location>
        <begin position="343"/>
        <end position="397"/>
    </location>
</feature>
<dbReference type="GO" id="GO:0051539">
    <property type="term" value="F:4 iron, 4 sulfur cluster binding"/>
    <property type="evidence" value="ECO:0007669"/>
    <property type="project" value="UniProtKB-KW"/>
</dbReference>
<dbReference type="Pfam" id="PF00072">
    <property type="entry name" value="Response_reg"/>
    <property type="match status" value="1"/>
</dbReference>
<dbReference type="PROSITE" id="PS50109">
    <property type="entry name" value="HIS_KIN"/>
    <property type="match status" value="1"/>
</dbReference>
<dbReference type="SMART" id="SM00086">
    <property type="entry name" value="PAC"/>
    <property type="match status" value="3"/>
</dbReference>
<dbReference type="GO" id="GO:0046872">
    <property type="term" value="F:metal ion binding"/>
    <property type="evidence" value="ECO:0007669"/>
    <property type="project" value="UniProtKB-KW"/>
</dbReference>
<name>A0AA96K2P9_9BACT</name>
<dbReference type="InterPro" id="IPR003594">
    <property type="entry name" value="HATPase_dom"/>
</dbReference>
<dbReference type="EC" id="2.7.13.3" evidence="4"/>
<dbReference type="InterPro" id="IPR000014">
    <property type="entry name" value="PAS"/>
</dbReference>
<dbReference type="Proteomes" id="UP001302494">
    <property type="component" value="Chromosome"/>
</dbReference>
<accession>A0AA96K2P9</accession>
<feature type="domain" description="PAS" evidence="17">
    <location>
        <begin position="398"/>
        <end position="471"/>
    </location>
</feature>
<dbReference type="CDD" id="cd17535">
    <property type="entry name" value="REC_NarL-like"/>
    <property type="match status" value="1"/>
</dbReference>
<evidence type="ECO:0000256" key="2">
    <source>
        <dbReference type="ARBA" id="ARBA00001966"/>
    </source>
</evidence>
<dbReference type="Pfam" id="PF13426">
    <property type="entry name" value="PAS_9"/>
    <property type="match status" value="2"/>
</dbReference>
<dbReference type="InterPro" id="IPR001789">
    <property type="entry name" value="Sig_transdc_resp-reg_receiver"/>
</dbReference>
<evidence type="ECO:0000256" key="7">
    <source>
        <dbReference type="ARBA" id="ARBA00022490"/>
    </source>
</evidence>
<dbReference type="InterPro" id="IPR052155">
    <property type="entry name" value="Biofilm_reg_signaling"/>
</dbReference>
<dbReference type="GO" id="GO:0000155">
    <property type="term" value="F:phosphorelay sensor kinase activity"/>
    <property type="evidence" value="ECO:0007669"/>
    <property type="project" value="InterPro"/>
</dbReference>
<dbReference type="InterPro" id="IPR035965">
    <property type="entry name" value="PAS-like_dom_sf"/>
</dbReference>
<dbReference type="RefSeq" id="WP_312744402.1">
    <property type="nucleotide sequence ID" value="NZ_CP116968.1"/>
</dbReference>
<dbReference type="SMART" id="SM00091">
    <property type="entry name" value="PAS"/>
    <property type="match status" value="4"/>
</dbReference>
<keyword evidence="10" id="KW-0411">Iron-sulfur</keyword>
<dbReference type="Pfam" id="PF07730">
    <property type="entry name" value="HisKA_3"/>
    <property type="match status" value="1"/>
</dbReference>
<proteinExistence type="predicted"/>
<feature type="domain" description="PAS" evidence="17">
    <location>
        <begin position="145"/>
        <end position="218"/>
    </location>
</feature>
<keyword evidence="14" id="KW-0175">Coiled coil</keyword>
<keyword evidence="9" id="KW-0408">Iron</keyword>
<dbReference type="PANTHER" id="PTHR44757">
    <property type="entry name" value="DIGUANYLATE CYCLASE DGCP"/>
    <property type="match status" value="1"/>
</dbReference>
<dbReference type="EMBL" id="CP116968">
    <property type="protein sequence ID" value="WNM61814.1"/>
    <property type="molecule type" value="Genomic_DNA"/>
</dbReference>
<dbReference type="Pfam" id="PF08448">
    <property type="entry name" value="PAS_4"/>
    <property type="match status" value="1"/>
</dbReference>
<dbReference type="InterPro" id="IPR001610">
    <property type="entry name" value="PAC"/>
</dbReference>
<dbReference type="GO" id="GO:0006355">
    <property type="term" value="P:regulation of DNA-templated transcription"/>
    <property type="evidence" value="ECO:0007669"/>
    <property type="project" value="InterPro"/>
</dbReference>
<dbReference type="Gene3D" id="3.30.565.10">
    <property type="entry name" value="Histidine kinase-like ATPase, C-terminal domain"/>
    <property type="match status" value="1"/>
</dbReference>
<comment type="function">
    <text evidence="11">Member of the two-component regulatory system NreB/NreC involved in the control of dissimilatory nitrate/nitrite reduction in response to oxygen. NreB functions as a direct oxygen sensor histidine kinase which is autophosphorylated, in the absence of oxygen, probably at the conserved histidine residue, and transfers its phosphate group probably to a conserved aspartate residue of NreC. NreB/NreC activates the expression of the nitrate (narGHJI) and nitrite (nir) reductase operons, as well as the putative nitrate transporter gene narT.</text>
</comment>
<feature type="domain" description="PAS" evidence="17">
    <location>
        <begin position="272"/>
        <end position="342"/>
    </location>
</feature>
<dbReference type="InterPro" id="IPR013656">
    <property type="entry name" value="PAS_4"/>
</dbReference>
<evidence type="ECO:0000259" key="16">
    <source>
        <dbReference type="PROSITE" id="PS50110"/>
    </source>
</evidence>
<evidence type="ECO:0000256" key="13">
    <source>
        <dbReference type="PROSITE-ProRule" id="PRU00169"/>
    </source>
</evidence>
<evidence type="ECO:0000256" key="12">
    <source>
        <dbReference type="ARBA" id="ARBA00030800"/>
    </source>
</evidence>
<dbReference type="SMART" id="SM00387">
    <property type="entry name" value="HATPase_c"/>
    <property type="match status" value="1"/>
</dbReference>
<feature type="domain" description="PAC" evidence="18">
    <location>
        <begin position="223"/>
        <end position="275"/>
    </location>
</feature>
<dbReference type="GO" id="GO:0046983">
    <property type="term" value="F:protein dimerization activity"/>
    <property type="evidence" value="ECO:0007669"/>
    <property type="project" value="InterPro"/>
</dbReference>
<protein>
    <recommendedName>
        <fullName evidence="5">Oxygen sensor histidine kinase NreB</fullName>
        <ecNumber evidence="4">2.7.13.3</ecNumber>
    </recommendedName>
    <alternativeName>
        <fullName evidence="12">Nitrogen regulation protein B</fullName>
    </alternativeName>
</protein>
<dbReference type="AlphaFoldDB" id="A0AA96K2P9"/>
<dbReference type="InterPro" id="IPR011006">
    <property type="entry name" value="CheY-like_superfamily"/>
</dbReference>
<evidence type="ECO:0000256" key="4">
    <source>
        <dbReference type="ARBA" id="ARBA00012438"/>
    </source>
</evidence>
<feature type="domain" description="Histidine kinase" evidence="15">
    <location>
        <begin position="568"/>
        <end position="768"/>
    </location>
</feature>
<reference evidence="19 20" key="1">
    <citation type="submission" date="2023-01" db="EMBL/GenBank/DDBJ databases">
        <title>Cultivation and genomic characterization of new, ubiquitous marine nitrite-oxidizing bacteria from the Nitrospirales.</title>
        <authorList>
            <person name="Mueller A.J."/>
            <person name="Daebeler A."/>
            <person name="Herbold C.W."/>
            <person name="Kirkegaard R.H."/>
            <person name="Daims H."/>
        </authorList>
    </citation>
    <scope>NUCLEOTIDE SEQUENCE [LARGE SCALE GENOMIC DNA]</scope>
    <source>
        <strain evidence="19 20">DK</strain>
    </source>
</reference>
<dbReference type="PANTHER" id="PTHR44757:SF4">
    <property type="entry name" value="DIGUANYLATE CYCLASE DGCE-RELATED"/>
    <property type="match status" value="1"/>
</dbReference>
<evidence type="ECO:0000256" key="9">
    <source>
        <dbReference type="ARBA" id="ARBA00023004"/>
    </source>
</evidence>
<evidence type="ECO:0000256" key="10">
    <source>
        <dbReference type="ARBA" id="ARBA00023014"/>
    </source>
</evidence>
<dbReference type="Gene3D" id="3.40.50.2300">
    <property type="match status" value="1"/>
</dbReference>
<dbReference type="Gene3D" id="1.20.5.1930">
    <property type="match status" value="1"/>
</dbReference>
<evidence type="ECO:0000259" key="18">
    <source>
        <dbReference type="PROSITE" id="PS50113"/>
    </source>
</evidence>
<feature type="modified residue" description="4-aspartylphosphate" evidence="13">
    <location>
        <position position="847"/>
    </location>
</feature>
<evidence type="ECO:0000256" key="14">
    <source>
        <dbReference type="SAM" id="Coils"/>
    </source>
</evidence>
<dbReference type="GO" id="GO:0005737">
    <property type="term" value="C:cytoplasm"/>
    <property type="evidence" value="ECO:0007669"/>
    <property type="project" value="UniProtKB-SubCell"/>
</dbReference>
<dbReference type="CDD" id="cd00130">
    <property type="entry name" value="PAS"/>
    <property type="match status" value="3"/>
</dbReference>
<dbReference type="NCBIfam" id="TIGR00229">
    <property type="entry name" value="sensory_box"/>
    <property type="match status" value="3"/>
</dbReference>
<evidence type="ECO:0000256" key="5">
    <source>
        <dbReference type="ARBA" id="ARBA00017322"/>
    </source>
</evidence>
<comment type="catalytic activity">
    <reaction evidence="1">
        <text>ATP + protein L-histidine = ADP + protein N-phospho-L-histidine.</text>
        <dbReference type="EC" id="2.7.13.3"/>
    </reaction>
</comment>
<keyword evidence="20" id="KW-1185">Reference proteome</keyword>
<evidence type="ECO:0000259" key="15">
    <source>
        <dbReference type="PROSITE" id="PS50109"/>
    </source>
</evidence>
<evidence type="ECO:0000313" key="19">
    <source>
        <dbReference type="EMBL" id="WNM61814.1"/>
    </source>
</evidence>
<dbReference type="PROSITE" id="PS50110">
    <property type="entry name" value="RESPONSE_REGULATORY"/>
    <property type="match status" value="1"/>
</dbReference>
<dbReference type="Pfam" id="PF00989">
    <property type="entry name" value="PAS"/>
    <property type="match status" value="1"/>
</dbReference>
<dbReference type="InterPro" id="IPR058245">
    <property type="entry name" value="NreC/VraR/RcsB-like_REC"/>
</dbReference>
<evidence type="ECO:0000259" key="17">
    <source>
        <dbReference type="PROSITE" id="PS50112"/>
    </source>
</evidence>